<protein>
    <recommendedName>
        <fullName evidence="1">DUF6745 domain-containing protein</fullName>
    </recommendedName>
</protein>
<evidence type="ECO:0000259" key="1">
    <source>
        <dbReference type="Pfam" id="PF20530"/>
    </source>
</evidence>
<dbReference type="EMBL" id="JAFLCK010000024">
    <property type="protein sequence ID" value="MBN8661725.1"/>
    <property type="molecule type" value="Genomic_DNA"/>
</dbReference>
<reference evidence="2" key="1">
    <citation type="submission" date="2021-02" db="EMBL/GenBank/DDBJ databases">
        <title>Genome-Resolved Metagenomics of a Microbial Community Performing Photosynthetic Biological Nutrient Removal.</title>
        <authorList>
            <person name="Mcdaniel E.A."/>
        </authorList>
    </citation>
    <scope>NUCLEOTIDE SEQUENCE</scope>
    <source>
        <strain evidence="2">UWPOB_OBS1</strain>
    </source>
</reference>
<sequence length="436" mass="50365">MSSTELRIEKLNSRQLKLLEKCREEWRLNGLGKGQTDRVKAEAAIKAAYRAVGLAEPRVIVWLKSPWAGNSASRILESDIDWPYHLNTAQLEVWDAVWKQCPRQLEAISGEAHWKEVRRSLRLSAEKKVIEREGVLLEKYLKDQFAENMGIYIWHYLRSLAGANVSKKLREEAENQVKSAIEGRLSALAAEQIYHELVQPVHLQVWSYVAEPLKQRIPTMSGILAGPQKWQINYGLHDSSWLSYYDFVDRLGIEGTTPLKGLTDLARNAGWVWAYENLCIMTDRPLEVHRDNRFRIHAEDKMCMRFGDDWGLYAWHGVLVPPYVILLPEPLTFDLIESEPNAEVRRVLIERFGLENYLREGKVVKMHQDNAGILYRMNLESDEPIIVVRVKNSTPEPDGSIKEYFLRVPPTMQRAKQAVAWTFGLTEEEYDPLVET</sequence>
<comment type="caution">
    <text evidence="2">The sequence shown here is derived from an EMBL/GenBank/DDBJ whole genome shotgun (WGS) entry which is preliminary data.</text>
</comment>
<dbReference type="Pfam" id="PF20530">
    <property type="entry name" value="DUF6745"/>
    <property type="match status" value="1"/>
</dbReference>
<feature type="domain" description="DUF6745" evidence="1">
    <location>
        <begin position="234"/>
        <end position="436"/>
    </location>
</feature>
<accession>A0A8J7PMV8</accession>
<evidence type="ECO:0000313" key="2">
    <source>
        <dbReference type="EMBL" id="MBN8661725.1"/>
    </source>
</evidence>
<dbReference type="Proteomes" id="UP000664277">
    <property type="component" value="Unassembled WGS sequence"/>
</dbReference>
<organism evidence="2 3">
    <name type="scientific">Candidatus Obscuribacter phosphatis</name>
    <dbReference type="NCBI Taxonomy" id="1906157"/>
    <lineage>
        <taxon>Bacteria</taxon>
        <taxon>Bacillati</taxon>
        <taxon>Candidatus Melainabacteria</taxon>
        <taxon>Candidatus Obscuribacterales</taxon>
        <taxon>Candidatus Obscuribacteraceae</taxon>
        <taxon>Candidatus Obscuribacter</taxon>
    </lineage>
</organism>
<gene>
    <name evidence="2" type="ORF">J0M35_15270</name>
</gene>
<dbReference type="AlphaFoldDB" id="A0A8J7PMV8"/>
<dbReference type="InterPro" id="IPR046633">
    <property type="entry name" value="DUF6745"/>
</dbReference>
<name>A0A8J7PMV8_9BACT</name>
<evidence type="ECO:0000313" key="3">
    <source>
        <dbReference type="Proteomes" id="UP000664277"/>
    </source>
</evidence>
<proteinExistence type="predicted"/>